<evidence type="ECO:0000313" key="6">
    <source>
        <dbReference type="EMBL" id="VUW97101.1"/>
    </source>
</evidence>
<dbReference type="RefSeq" id="WP_144100003.1">
    <property type="nucleotide sequence ID" value="NZ_CABHNM010000022.1"/>
</dbReference>
<evidence type="ECO:0000256" key="1">
    <source>
        <dbReference type="ARBA" id="ARBA00009156"/>
    </source>
</evidence>
<dbReference type="InterPro" id="IPR043129">
    <property type="entry name" value="ATPase_NBD"/>
</dbReference>
<proteinExistence type="inferred from homology"/>
<dbReference type="Proteomes" id="UP000398619">
    <property type="component" value="Unassembled WGS sequence"/>
</dbReference>
<dbReference type="Pfam" id="PF00370">
    <property type="entry name" value="FGGY_N"/>
    <property type="match status" value="1"/>
</dbReference>
<dbReference type="InterPro" id="IPR018484">
    <property type="entry name" value="FGGY_N"/>
</dbReference>
<evidence type="ECO:0000256" key="2">
    <source>
        <dbReference type="ARBA" id="ARBA00022679"/>
    </source>
</evidence>
<dbReference type="Pfam" id="PF02782">
    <property type="entry name" value="FGGY_C"/>
    <property type="match status" value="1"/>
</dbReference>
<dbReference type="CDD" id="cd07779">
    <property type="entry name" value="ASKHA_NBD_FGGY_YgcE-like"/>
    <property type="match status" value="1"/>
</dbReference>
<gene>
    <name evidence="6" type="primary">lsrK_1</name>
    <name evidence="6" type="ORF">DLSSTS7063_00823</name>
</gene>
<dbReference type="PIRSF" id="PIRSF000538">
    <property type="entry name" value="GlpK"/>
    <property type="match status" value="1"/>
</dbReference>
<dbReference type="PANTHER" id="PTHR43095:SF5">
    <property type="entry name" value="XYLULOSE KINASE"/>
    <property type="match status" value="1"/>
</dbReference>
<dbReference type="InterPro" id="IPR050406">
    <property type="entry name" value="FGGY_Carb_Kinase"/>
</dbReference>
<sequence>MSKKYLMGIDEGSQSAKITIFDIVGNIVCEAREPLRPYDLPKPGYVEHPDDDWWDAICKASKKCMDKFEGDPKDILGIGLCTIRCCRAYLKEDGTLAQPALSWMDIRVSQPYEHVNPDVKYIVASSGYITHRLTGERKDTVANYEYGWPVDVDKWQWSDDPEAYKATGMPREMLFDLVMPGDVLGYVTEEAAEATGLPWGVPVVATSNDKAVEGLGTGCMGDKTACISLGTYTTAMMEGKKNLKGTSYAWPKFSCVPNKYFYDSNGIRRGMWTVSWFRDVLGDSYIQMAKEKGMSAEELLSEEAEKVPAGSDGLMTVLDWLAPVDTRYKKGIMIGFDGRHTRGHIYRSILEAVAMTIKGHTEDMVNEVGVTLDKIIITGGGSNSDLFMQIFADVFNLPAVRNVVNGAAGLGSAICAAVATDVYGSFEEAVERMVKIQDTFVPNPENVELYKKMIPIYKDITVHTDEVLKKTYELFE</sequence>
<dbReference type="GO" id="GO:0005975">
    <property type="term" value="P:carbohydrate metabolic process"/>
    <property type="evidence" value="ECO:0007669"/>
    <property type="project" value="InterPro"/>
</dbReference>
<dbReference type="EC" id="2.7.1.-" evidence="6"/>
<keyword evidence="2 6" id="KW-0808">Transferase</keyword>
<dbReference type="Gene3D" id="3.30.420.40">
    <property type="match status" value="3"/>
</dbReference>
<keyword evidence="3 6" id="KW-0418">Kinase</keyword>
<name>A0A564SPX0_9FIRM</name>
<feature type="domain" description="Carbohydrate kinase FGGY N-terminal" evidence="4">
    <location>
        <begin position="5"/>
        <end position="115"/>
    </location>
</feature>
<evidence type="ECO:0000259" key="4">
    <source>
        <dbReference type="Pfam" id="PF00370"/>
    </source>
</evidence>
<accession>A0A564SPX0</accession>
<feature type="domain" description="Carbohydrate kinase FGGY C-terminal" evidence="5">
    <location>
        <begin position="226"/>
        <end position="419"/>
    </location>
</feature>
<evidence type="ECO:0000313" key="7">
    <source>
        <dbReference type="Proteomes" id="UP000398619"/>
    </source>
</evidence>
<reference evidence="6 7" key="1">
    <citation type="submission" date="2019-07" db="EMBL/GenBank/DDBJ databases">
        <authorList>
            <person name="Hibberd C M."/>
            <person name="Gehrig L. J."/>
            <person name="Chang H.-W."/>
            <person name="Venkatesh S."/>
        </authorList>
    </citation>
    <scope>NUCLEOTIDE SEQUENCE [LARGE SCALE GENOMIC DNA]</scope>
    <source>
        <strain evidence="6">Dorea_longicatena_SSTS_Bg7063</strain>
    </source>
</reference>
<dbReference type="GO" id="GO:0016301">
    <property type="term" value="F:kinase activity"/>
    <property type="evidence" value="ECO:0007669"/>
    <property type="project" value="UniProtKB-KW"/>
</dbReference>
<dbReference type="PANTHER" id="PTHR43095">
    <property type="entry name" value="SUGAR KINASE"/>
    <property type="match status" value="1"/>
</dbReference>
<dbReference type="AlphaFoldDB" id="A0A564SPX0"/>
<protein>
    <submittedName>
        <fullName evidence="6">Autoinducer 2 kinase LsrK</fullName>
        <ecNumber evidence="6">2.7.1.-</ecNumber>
    </submittedName>
</protein>
<organism evidence="6 7">
    <name type="scientific">Dorea longicatena</name>
    <dbReference type="NCBI Taxonomy" id="88431"/>
    <lineage>
        <taxon>Bacteria</taxon>
        <taxon>Bacillati</taxon>
        <taxon>Bacillota</taxon>
        <taxon>Clostridia</taxon>
        <taxon>Lachnospirales</taxon>
        <taxon>Lachnospiraceae</taxon>
        <taxon>Dorea</taxon>
    </lineage>
</organism>
<evidence type="ECO:0000259" key="5">
    <source>
        <dbReference type="Pfam" id="PF02782"/>
    </source>
</evidence>
<dbReference type="InterPro" id="IPR000577">
    <property type="entry name" value="Carb_kinase_FGGY"/>
</dbReference>
<evidence type="ECO:0000256" key="3">
    <source>
        <dbReference type="ARBA" id="ARBA00022777"/>
    </source>
</evidence>
<comment type="similarity">
    <text evidence="1">Belongs to the FGGY kinase family.</text>
</comment>
<dbReference type="InterPro" id="IPR018485">
    <property type="entry name" value="FGGY_C"/>
</dbReference>
<dbReference type="EMBL" id="CABHNM010000022">
    <property type="protein sequence ID" value="VUW97101.1"/>
    <property type="molecule type" value="Genomic_DNA"/>
</dbReference>
<dbReference type="SUPFAM" id="SSF53067">
    <property type="entry name" value="Actin-like ATPase domain"/>
    <property type="match status" value="2"/>
</dbReference>